<dbReference type="Proteomes" id="UP000078113">
    <property type="component" value="Unassembled WGS sequence"/>
</dbReference>
<dbReference type="EMBL" id="LWDG02000076">
    <property type="protein sequence ID" value="KAE8269826.1"/>
    <property type="molecule type" value="Genomic_DNA"/>
</dbReference>
<evidence type="ECO:0000256" key="1">
    <source>
        <dbReference type="SAM" id="SignalP"/>
    </source>
</evidence>
<reference evidence="2" key="1">
    <citation type="submission" date="2016-04" db="EMBL/GenBank/DDBJ databases">
        <authorList>
            <person name="Nguyen H.D."/>
            <person name="Samba Siva P."/>
            <person name="Cullis J."/>
            <person name="Levesque C.A."/>
            <person name="Hambleton S."/>
        </authorList>
    </citation>
    <scope>NUCLEOTIDE SEQUENCE</scope>
    <source>
        <strain evidence="2">DAOMC 236422</strain>
    </source>
</reference>
<accession>A0A8X7ND65</accession>
<reference evidence="2" key="2">
    <citation type="journal article" date="2019" name="IMA Fungus">
        <title>Genome sequencing and comparison of five Tilletia species to identify candidate genes for the detection of regulated species infecting wheat.</title>
        <authorList>
            <person name="Nguyen H.D.T."/>
            <person name="Sultana T."/>
            <person name="Kesanakurti P."/>
            <person name="Hambleton S."/>
        </authorList>
    </citation>
    <scope>NUCLEOTIDE SEQUENCE</scope>
    <source>
        <strain evidence="2">DAOMC 236422</strain>
    </source>
</reference>
<evidence type="ECO:0000313" key="3">
    <source>
        <dbReference type="Proteomes" id="UP000078113"/>
    </source>
</evidence>
<evidence type="ECO:0000313" key="2">
    <source>
        <dbReference type="EMBL" id="KAE8269826.1"/>
    </source>
</evidence>
<gene>
    <name evidence="2" type="ORF">A4X09_0g2521</name>
</gene>
<protein>
    <submittedName>
        <fullName evidence="2">Uncharacterized protein</fullName>
    </submittedName>
</protein>
<feature type="signal peptide" evidence="1">
    <location>
        <begin position="1"/>
        <end position="23"/>
    </location>
</feature>
<keyword evidence="3" id="KW-1185">Reference proteome</keyword>
<proteinExistence type="predicted"/>
<feature type="chain" id="PRO_5036501167" evidence="1">
    <location>
        <begin position="24"/>
        <end position="143"/>
    </location>
</feature>
<sequence>MLASLKSLALVATLAAQLGAVASLSIGSGKDTRGNRHTACTPYFPFAGLFECYSGKCDSSLGLTGQIQAYCAGVKNGGKCRNQDDCLYPAPGVTCKLFEKSGDKVNTRCTPNDPAVCWTDADCENRPGTICSSEFKICGYPSS</sequence>
<keyword evidence="1" id="KW-0732">Signal</keyword>
<organism evidence="2 3">
    <name type="scientific">Tilletia walkeri</name>
    <dbReference type="NCBI Taxonomy" id="117179"/>
    <lineage>
        <taxon>Eukaryota</taxon>
        <taxon>Fungi</taxon>
        <taxon>Dikarya</taxon>
        <taxon>Basidiomycota</taxon>
        <taxon>Ustilaginomycotina</taxon>
        <taxon>Exobasidiomycetes</taxon>
        <taxon>Tilletiales</taxon>
        <taxon>Tilletiaceae</taxon>
        <taxon>Tilletia</taxon>
    </lineage>
</organism>
<name>A0A8X7ND65_9BASI</name>
<comment type="caution">
    <text evidence="2">The sequence shown here is derived from an EMBL/GenBank/DDBJ whole genome shotgun (WGS) entry which is preliminary data.</text>
</comment>
<dbReference type="AlphaFoldDB" id="A0A8X7ND65"/>